<evidence type="ECO:0000256" key="2">
    <source>
        <dbReference type="ARBA" id="ARBA00009009"/>
    </source>
</evidence>
<dbReference type="GO" id="GO:0046677">
    <property type="term" value="P:response to antibiotic"/>
    <property type="evidence" value="ECO:0007669"/>
    <property type="project" value="UniProtKB-UniRule"/>
</dbReference>
<evidence type="ECO:0000313" key="9">
    <source>
        <dbReference type="EMBL" id="MQO93742.1"/>
    </source>
</evidence>
<evidence type="ECO:0000259" key="8">
    <source>
        <dbReference type="Pfam" id="PF13354"/>
    </source>
</evidence>
<protein>
    <recommendedName>
        <fullName evidence="3 6">Beta-lactamase</fullName>
        <ecNumber evidence="3 6">3.5.2.6</ecNumber>
    </recommendedName>
</protein>
<evidence type="ECO:0000256" key="6">
    <source>
        <dbReference type="RuleBase" id="RU361140"/>
    </source>
</evidence>
<dbReference type="NCBIfam" id="NF033103">
    <property type="entry name" value="bla_class_A"/>
    <property type="match status" value="1"/>
</dbReference>
<dbReference type="NCBIfam" id="NF012099">
    <property type="entry name" value="SubclassA2"/>
    <property type="match status" value="1"/>
</dbReference>
<dbReference type="Pfam" id="PF13354">
    <property type="entry name" value="Beta-lactamase2"/>
    <property type="match status" value="1"/>
</dbReference>
<dbReference type="EMBL" id="VZAP01000172">
    <property type="protein sequence ID" value="MQO93742.1"/>
    <property type="molecule type" value="Genomic_DNA"/>
</dbReference>
<dbReference type="InterPro" id="IPR058171">
    <property type="entry name" value="CfxA"/>
</dbReference>
<evidence type="ECO:0000256" key="5">
    <source>
        <dbReference type="ARBA" id="ARBA00023251"/>
    </source>
</evidence>
<reference evidence="10" key="1">
    <citation type="submission" date="2019-09" db="EMBL/GenBank/DDBJ databases">
        <title>Distinct polysaccharide growth profiles of human intestinal Prevotella copri isolates.</title>
        <authorList>
            <person name="Fehlner-Peach H."/>
            <person name="Magnabosco C."/>
            <person name="Raghavan V."/>
            <person name="Scher J.U."/>
            <person name="Tett A."/>
            <person name="Cox L.M."/>
            <person name="Gottsegen C."/>
            <person name="Watters A."/>
            <person name="Wiltshire- Gordon J.D."/>
            <person name="Segata N."/>
            <person name="Bonneau R."/>
            <person name="Littman D.R."/>
        </authorList>
    </citation>
    <scope>NUCLEOTIDE SEQUENCE [LARGE SCALE GENOMIC DNA]</scope>
    <source>
        <strain evidence="10">iAU3127</strain>
    </source>
</reference>
<gene>
    <name evidence="9" type="primary">cfxA</name>
    <name evidence="9" type="ORF">F7D31_13960</name>
</gene>
<sequence length="323" mass="35566">MKKHEKNRKKQIVVLCIALVCIFILVFSLSHKSATKGSANPPLTDVLTDSISQIVSACPGEIGVAVIINNTDTVSVNNKSIYPMMSVFKVHQALALCNDFDKKGLSLDTLVKINREKLDPKTWSPMMKDYSAPVISLTVRDLLRYTLSQSDNNASNIMFKNMLNTAQTDSFIAKLIPHSSFQIAYTEEEMSADPDKAYSNYTSPLGAAMLMNRLFTESLISNEKQDFIKNALKECKTGIDRIVAPLLDKEGVVIAHKTGSGYVNENGILAAQNDVAYICLPNKVCYTLAVFVKDFKGNEPQASQFVAHISAVVYSLLINTALN</sequence>
<keyword evidence="7" id="KW-0812">Transmembrane</keyword>
<dbReference type="EC" id="3.5.2.6" evidence="3 6"/>
<keyword evidence="5 6" id="KW-0046">Antibiotic resistance</keyword>
<dbReference type="SUPFAM" id="SSF56601">
    <property type="entry name" value="beta-lactamase/transpeptidase-like"/>
    <property type="match status" value="1"/>
</dbReference>
<dbReference type="NCBIfam" id="NF033100">
    <property type="entry name" value="bla_CfxA"/>
    <property type="match status" value="1"/>
</dbReference>
<evidence type="ECO:0000256" key="7">
    <source>
        <dbReference type="SAM" id="Phobius"/>
    </source>
</evidence>
<dbReference type="PROSITE" id="PS00146">
    <property type="entry name" value="BETA_LACTAMASE_A"/>
    <property type="match status" value="1"/>
</dbReference>
<keyword evidence="7" id="KW-0472">Membrane</keyword>
<dbReference type="GO" id="GO:0030655">
    <property type="term" value="P:beta-lactam antibiotic catabolic process"/>
    <property type="evidence" value="ECO:0007669"/>
    <property type="project" value="InterPro"/>
</dbReference>
<comment type="catalytic activity">
    <reaction evidence="1 6">
        <text>a beta-lactam + H2O = a substituted beta-amino acid</text>
        <dbReference type="Rhea" id="RHEA:20401"/>
        <dbReference type="ChEBI" id="CHEBI:15377"/>
        <dbReference type="ChEBI" id="CHEBI:35627"/>
        <dbReference type="ChEBI" id="CHEBI:140347"/>
        <dbReference type="EC" id="3.5.2.6"/>
    </reaction>
</comment>
<dbReference type="GO" id="GO:0008800">
    <property type="term" value="F:beta-lactamase activity"/>
    <property type="evidence" value="ECO:0007669"/>
    <property type="project" value="UniProtKB-UniRule"/>
</dbReference>
<dbReference type="PANTHER" id="PTHR35333:SF3">
    <property type="entry name" value="BETA-LACTAMASE-TYPE TRANSPEPTIDASE FOLD CONTAINING PROTEIN"/>
    <property type="match status" value="1"/>
</dbReference>
<organism evidence="9 10">
    <name type="scientific">Segatella copri</name>
    <dbReference type="NCBI Taxonomy" id="165179"/>
    <lineage>
        <taxon>Bacteria</taxon>
        <taxon>Pseudomonadati</taxon>
        <taxon>Bacteroidota</taxon>
        <taxon>Bacteroidia</taxon>
        <taxon>Bacteroidales</taxon>
        <taxon>Prevotellaceae</taxon>
        <taxon>Segatella</taxon>
    </lineage>
</organism>
<dbReference type="InterPro" id="IPR012338">
    <property type="entry name" value="Beta-lactam/transpept-like"/>
</dbReference>
<evidence type="ECO:0000256" key="4">
    <source>
        <dbReference type="ARBA" id="ARBA00022801"/>
    </source>
</evidence>
<evidence type="ECO:0000256" key="1">
    <source>
        <dbReference type="ARBA" id="ARBA00001526"/>
    </source>
</evidence>
<dbReference type="RefSeq" id="WP_367383880.1">
    <property type="nucleotide sequence ID" value="NZ_VZAP01000172.1"/>
</dbReference>
<dbReference type="InterPro" id="IPR000871">
    <property type="entry name" value="Beta-lactam_class-A"/>
</dbReference>
<comment type="similarity">
    <text evidence="2 6">Belongs to the class-A beta-lactamase family.</text>
</comment>
<name>A0AA90VLK9_9BACT</name>
<dbReference type="InterPro" id="IPR023650">
    <property type="entry name" value="Beta-lactam_class-A_AS"/>
</dbReference>
<keyword evidence="4 6" id="KW-0378">Hydrolase</keyword>
<feature type="transmembrane region" description="Helical" evidence="7">
    <location>
        <begin position="12"/>
        <end position="30"/>
    </location>
</feature>
<evidence type="ECO:0000256" key="3">
    <source>
        <dbReference type="ARBA" id="ARBA00012865"/>
    </source>
</evidence>
<dbReference type="InterPro" id="IPR045155">
    <property type="entry name" value="Beta-lactam_cat"/>
</dbReference>
<accession>A0AA90VLK9</accession>
<keyword evidence="7" id="KW-1133">Transmembrane helix</keyword>
<dbReference type="Proteomes" id="UP000421283">
    <property type="component" value="Unassembled WGS sequence"/>
</dbReference>
<proteinExistence type="inferred from homology"/>
<feature type="domain" description="Beta-lactamase class A catalytic" evidence="8">
    <location>
        <begin position="70"/>
        <end position="292"/>
    </location>
</feature>
<dbReference type="Gene3D" id="3.40.710.10">
    <property type="entry name" value="DD-peptidase/beta-lactamase superfamily"/>
    <property type="match status" value="1"/>
</dbReference>
<dbReference type="PANTHER" id="PTHR35333">
    <property type="entry name" value="BETA-LACTAMASE"/>
    <property type="match status" value="1"/>
</dbReference>
<comment type="caution">
    <text evidence="9">The sequence shown here is derived from an EMBL/GenBank/DDBJ whole genome shotgun (WGS) entry which is preliminary data.</text>
</comment>
<dbReference type="AlphaFoldDB" id="A0AA90VLK9"/>
<evidence type="ECO:0000313" key="10">
    <source>
        <dbReference type="Proteomes" id="UP000421283"/>
    </source>
</evidence>